<dbReference type="AlphaFoldDB" id="A0A2Z6MKC0"/>
<name>A0A2Z6MKC0_TRISU</name>
<evidence type="ECO:0000313" key="1">
    <source>
        <dbReference type="EMBL" id="GAU32688.1"/>
    </source>
</evidence>
<evidence type="ECO:0000313" key="2">
    <source>
        <dbReference type="Proteomes" id="UP000242715"/>
    </source>
</evidence>
<keyword evidence="2" id="KW-1185">Reference proteome</keyword>
<dbReference type="Proteomes" id="UP000242715">
    <property type="component" value="Unassembled WGS sequence"/>
</dbReference>
<organism evidence="1 2">
    <name type="scientific">Trifolium subterraneum</name>
    <name type="common">Subterranean clover</name>
    <dbReference type="NCBI Taxonomy" id="3900"/>
    <lineage>
        <taxon>Eukaryota</taxon>
        <taxon>Viridiplantae</taxon>
        <taxon>Streptophyta</taxon>
        <taxon>Embryophyta</taxon>
        <taxon>Tracheophyta</taxon>
        <taxon>Spermatophyta</taxon>
        <taxon>Magnoliopsida</taxon>
        <taxon>eudicotyledons</taxon>
        <taxon>Gunneridae</taxon>
        <taxon>Pentapetalae</taxon>
        <taxon>rosids</taxon>
        <taxon>fabids</taxon>
        <taxon>Fabales</taxon>
        <taxon>Fabaceae</taxon>
        <taxon>Papilionoideae</taxon>
        <taxon>50 kb inversion clade</taxon>
        <taxon>NPAAA clade</taxon>
        <taxon>Hologalegina</taxon>
        <taxon>IRL clade</taxon>
        <taxon>Trifolieae</taxon>
        <taxon>Trifolium</taxon>
    </lineage>
</organism>
<sequence length="71" mass="7871">MGRESSSYKVAVLTKQLVRRTIKFAAGLRGVELLLEWQASNLALQELSCTWAAHNSNSLFGSRSQAGEQFK</sequence>
<reference evidence="2" key="1">
    <citation type="journal article" date="2017" name="Front. Plant Sci.">
        <title>Climate Clever Clovers: New Paradigm to Reduce the Environmental Footprint of Ruminants by Breeding Low Methanogenic Forages Utilizing Haplotype Variation.</title>
        <authorList>
            <person name="Kaur P."/>
            <person name="Appels R."/>
            <person name="Bayer P.E."/>
            <person name="Keeble-Gagnere G."/>
            <person name="Wang J."/>
            <person name="Hirakawa H."/>
            <person name="Shirasawa K."/>
            <person name="Vercoe P."/>
            <person name="Stefanova K."/>
            <person name="Durmic Z."/>
            <person name="Nichols P."/>
            <person name="Revell C."/>
            <person name="Isobe S.N."/>
            <person name="Edwards D."/>
            <person name="Erskine W."/>
        </authorList>
    </citation>
    <scope>NUCLEOTIDE SEQUENCE [LARGE SCALE GENOMIC DNA]</scope>
    <source>
        <strain evidence="2">cv. Daliak</strain>
    </source>
</reference>
<proteinExistence type="predicted"/>
<dbReference type="EMBL" id="DF973502">
    <property type="protein sequence ID" value="GAU32688.1"/>
    <property type="molecule type" value="Genomic_DNA"/>
</dbReference>
<accession>A0A2Z6MKC0</accession>
<protein>
    <submittedName>
        <fullName evidence="1">Uncharacterized protein</fullName>
    </submittedName>
</protein>
<gene>
    <name evidence="1" type="ORF">TSUD_145620</name>
</gene>